<dbReference type="Proteomes" id="UP000050761">
    <property type="component" value="Unassembled WGS sequence"/>
</dbReference>
<reference evidence="3" key="2">
    <citation type="submission" date="2019-09" db="UniProtKB">
        <authorList>
            <consortium name="WormBaseParasite"/>
        </authorList>
    </citation>
    <scope>IDENTIFICATION</scope>
</reference>
<evidence type="ECO:0000313" key="2">
    <source>
        <dbReference type="Proteomes" id="UP000050761"/>
    </source>
</evidence>
<evidence type="ECO:0000313" key="3">
    <source>
        <dbReference type="WBParaSite" id="HPBE_0000588301-mRNA-1"/>
    </source>
</evidence>
<dbReference type="AlphaFoldDB" id="A0A183FGR9"/>
<reference evidence="1 2" key="1">
    <citation type="submission" date="2018-11" db="EMBL/GenBank/DDBJ databases">
        <authorList>
            <consortium name="Pathogen Informatics"/>
        </authorList>
    </citation>
    <scope>NUCLEOTIDE SEQUENCE [LARGE SCALE GENOMIC DNA]</scope>
</reference>
<organism evidence="2 3">
    <name type="scientific">Heligmosomoides polygyrus</name>
    <name type="common">Parasitic roundworm</name>
    <dbReference type="NCBI Taxonomy" id="6339"/>
    <lineage>
        <taxon>Eukaryota</taxon>
        <taxon>Metazoa</taxon>
        <taxon>Ecdysozoa</taxon>
        <taxon>Nematoda</taxon>
        <taxon>Chromadorea</taxon>
        <taxon>Rhabditida</taxon>
        <taxon>Rhabditina</taxon>
        <taxon>Rhabditomorpha</taxon>
        <taxon>Strongyloidea</taxon>
        <taxon>Heligmosomidae</taxon>
        <taxon>Heligmosomoides</taxon>
    </lineage>
</organism>
<accession>A0A183FGR9</accession>
<sequence>MFHAFYVDRNRKKQIEIDRAERGYPNTMACGGLLMDKLVFYYSQTSLDGLGGLFGLDRTRTKHLDSRCPRQLAPSTTVLQAHEWKGHKGKEDGMYCRSAAESRLINPVTLFPPVVRITRYVSGRVDCSIPSLHLESDHQSYIVASPTFF</sequence>
<gene>
    <name evidence="1" type="ORF">HPBE_LOCUS5884</name>
</gene>
<protein>
    <submittedName>
        <fullName evidence="1 3">Uncharacterized protein</fullName>
    </submittedName>
</protein>
<evidence type="ECO:0000313" key="1">
    <source>
        <dbReference type="EMBL" id="VDO66150.1"/>
    </source>
</evidence>
<accession>A0A3P7WXX7</accession>
<proteinExistence type="predicted"/>
<dbReference type="EMBL" id="UZAH01025558">
    <property type="protein sequence ID" value="VDO66150.1"/>
    <property type="molecule type" value="Genomic_DNA"/>
</dbReference>
<dbReference type="WBParaSite" id="HPBE_0000588301-mRNA-1">
    <property type="protein sequence ID" value="HPBE_0000588301-mRNA-1"/>
    <property type="gene ID" value="HPBE_0000588301"/>
</dbReference>
<name>A0A183FGR9_HELPZ</name>
<keyword evidence="2" id="KW-1185">Reference proteome</keyword>